<keyword evidence="6 21" id="KW-0812">Transmembrane</keyword>
<evidence type="ECO:0000256" key="9">
    <source>
        <dbReference type="ARBA" id="ARBA00023065"/>
    </source>
</evidence>
<keyword evidence="8" id="KW-0915">Sodium</keyword>
<evidence type="ECO:0000313" key="22">
    <source>
        <dbReference type="Ensembl" id="ENSPKIP00000034016.1"/>
    </source>
</evidence>
<dbReference type="PROSITE" id="PS00456">
    <property type="entry name" value="NA_SOLUT_SYMP_1"/>
    <property type="match status" value="1"/>
</dbReference>
<dbReference type="PROSITE" id="PS00457">
    <property type="entry name" value="NA_SOLUT_SYMP_2"/>
    <property type="match status" value="1"/>
</dbReference>
<keyword evidence="5" id="KW-0762">Sugar transport</keyword>
<feature type="transmembrane region" description="Helical" evidence="21">
    <location>
        <begin position="659"/>
        <end position="678"/>
    </location>
</feature>
<feature type="transmembrane region" description="Helical" evidence="21">
    <location>
        <begin position="49"/>
        <end position="74"/>
    </location>
</feature>
<evidence type="ECO:0000256" key="20">
    <source>
        <dbReference type="SAM" id="MobiDB-lite"/>
    </source>
</evidence>
<dbReference type="PROSITE" id="PS50283">
    <property type="entry name" value="NA_SOLUT_SYMP_3"/>
    <property type="match status" value="1"/>
</dbReference>
<dbReference type="AlphaFoldDB" id="A0A3B3SV60"/>
<keyword evidence="3" id="KW-0813">Transport</keyword>
<feature type="transmembrane region" description="Helical" evidence="21">
    <location>
        <begin position="207"/>
        <end position="231"/>
    </location>
</feature>
<keyword evidence="11" id="KW-0325">Glycoprotein</keyword>
<comment type="catalytic activity">
    <reaction evidence="13">
        <text>D-mannose(out) + Na(+)(out) = D-mannose(in) + Na(+)(in)</text>
        <dbReference type="Rhea" id="RHEA:72907"/>
        <dbReference type="ChEBI" id="CHEBI:4208"/>
        <dbReference type="ChEBI" id="CHEBI:29101"/>
    </reaction>
    <physiologicalReaction direction="left-to-right" evidence="13">
        <dbReference type="Rhea" id="RHEA:72908"/>
    </physiologicalReaction>
</comment>
<reference evidence="22" key="1">
    <citation type="submission" date="2025-08" db="UniProtKB">
        <authorList>
            <consortium name="Ensembl"/>
        </authorList>
    </citation>
    <scope>IDENTIFICATION</scope>
</reference>
<reference evidence="22" key="2">
    <citation type="submission" date="2025-09" db="UniProtKB">
        <authorList>
            <consortium name="Ensembl"/>
        </authorList>
    </citation>
    <scope>IDENTIFICATION</scope>
</reference>
<dbReference type="OrthoDB" id="6132759at2759"/>
<keyword evidence="9" id="KW-0406">Ion transport</keyword>
<dbReference type="STRING" id="1676925.ENSPKIP00000034016"/>
<evidence type="ECO:0000256" key="3">
    <source>
        <dbReference type="ARBA" id="ARBA00022448"/>
    </source>
</evidence>
<evidence type="ECO:0000256" key="10">
    <source>
        <dbReference type="ARBA" id="ARBA00023136"/>
    </source>
</evidence>
<evidence type="ECO:0000256" key="21">
    <source>
        <dbReference type="SAM" id="Phobius"/>
    </source>
</evidence>
<feature type="transmembrane region" description="Helical" evidence="21">
    <location>
        <begin position="136"/>
        <end position="158"/>
    </location>
</feature>
<evidence type="ECO:0000256" key="15">
    <source>
        <dbReference type="ARBA" id="ARBA00039217"/>
    </source>
</evidence>
<dbReference type="PANTHER" id="PTHR11819:SF128">
    <property type="entry name" value="SODIUM_MANNOSE COTRANSPORTER SLC5A10"/>
    <property type="match status" value="1"/>
</dbReference>
<feature type="transmembrane region" description="Helical" evidence="21">
    <location>
        <begin position="508"/>
        <end position="530"/>
    </location>
</feature>
<dbReference type="GeneTree" id="ENSGT00940000159416"/>
<dbReference type="GO" id="GO:0005412">
    <property type="term" value="F:D-glucose:sodium symporter activity"/>
    <property type="evidence" value="ECO:0007669"/>
    <property type="project" value="TreeGrafter"/>
</dbReference>
<evidence type="ECO:0000256" key="11">
    <source>
        <dbReference type="ARBA" id="ARBA00023180"/>
    </source>
</evidence>
<evidence type="ECO:0000256" key="6">
    <source>
        <dbReference type="ARBA" id="ARBA00022692"/>
    </source>
</evidence>
<feature type="transmembrane region" description="Helical" evidence="21">
    <location>
        <begin position="337"/>
        <end position="358"/>
    </location>
</feature>
<evidence type="ECO:0000256" key="18">
    <source>
        <dbReference type="ARBA" id="ARBA00045692"/>
    </source>
</evidence>
<evidence type="ECO:0000256" key="12">
    <source>
        <dbReference type="ARBA" id="ARBA00023201"/>
    </source>
</evidence>
<feature type="transmembrane region" description="Helical" evidence="21">
    <location>
        <begin position="550"/>
        <end position="571"/>
    </location>
</feature>
<organism evidence="22 23">
    <name type="scientific">Paramormyrops kingsleyae</name>
    <dbReference type="NCBI Taxonomy" id="1676925"/>
    <lineage>
        <taxon>Eukaryota</taxon>
        <taxon>Metazoa</taxon>
        <taxon>Chordata</taxon>
        <taxon>Craniata</taxon>
        <taxon>Vertebrata</taxon>
        <taxon>Euteleostomi</taxon>
        <taxon>Actinopterygii</taxon>
        <taxon>Neopterygii</taxon>
        <taxon>Teleostei</taxon>
        <taxon>Osteoglossocephala</taxon>
        <taxon>Osteoglossomorpha</taxon>
        <taxon>Osteoglossiformes</taxon>
        <taxon>Mormyridae</taxon>
        <taxon>Paramormyrops</taxon>
    </lineage>
</organism>
<evidence type="ECO:0000256" key="5">
    <source>
        <dbReference type="ARBA" id="ARBA00022597"/>
    </source>
</evidence>
<keyword evidence="10 21" id="KW-0472">Membrane</keyword>
<dbReference type="Pfam" id="PF00474">
    <property type="entry name" value="SSF"/>
    <property type="match status" value="1"/>
</dbReference>
<comment type="catalytic activity">
    <reaction evidence="14">
        <text>D-fructopyranose(out) + Na(+)(out) = D-fructopyranose(in) + Na(+)(in)</text>
        <dbReference type="Rhea" id="RHEA:72915"/>
        <dbReference type="ChEBI" id="CHEBI:29101"/>
        <dbReference type="ChEBI" id="CHEBI:37714"/>
    </reaction>
    <physiologicalReaction direction="left-to-right" evidence="14">
        <dbReference type="Rhea" id="RHEA:72916"/>
    </physiologicalReaction>
</comment>
<feature type="compositionally biased region" description="Basic and acidic residues" evidence="20">
    <location>
        <begin position="607"/>
        <end position="623"/>
    </location>
</feature>
<dbReference type="InterPro" id="IPR001734">
    <property type="entry name" value="Na/solute_symporter"/>
</dbReference>
<feature type="transmembrane region" description="Helical" evidence="21">
    <location>
        <begin position="298"/>
        <end position="316"/>
    </location>
</feature>
<evidence type="ECO:0000256" key="8">
    <source>
        <dbReference type="ARBA" id="ARBA00023053"/>
    </source>
</evidence>
<feature type="region of interest" description="Disordered" evidence="20">
    <location>
        <begin position="602"/>
        <end position="627"/>
    </location>
</feature>
<evidence type="ECO:0000256" key="16">
    <source>
        <dbReference type="ARBA" id="ARBA00041339"/>
    </source>
</evidence>
<evidence type="ECO:0000256" key="19">
    <source>
        <dbReference type="RuleBase" id="RU362091"/>
    </source>
</evidence>
<dbReference type="PANTHER" id="PTHR11819">
    <property type="entry name" value="SOLUTE CARRIER FAMILY 5"/>
    <property type="match status" value="1"/>
</dbReference>
<evidence type="ECO:0000313" key="23">
    <source>
        <dbReference type="Proteomes" id="UP000261540"/>
    </source>
</evidence>
<sequence length="679" mass="74313">MRLMINVAPPPSCALRLLPLPSSFPANWPRSPSGAAGMDSNSTGSFFNLAQSFSVSDVIVIGAYFLLNVAVGIWSSCRVSRNTLNGYFLAGRDMAWWPIGASLFASSEGSGLFIGLAGTGAAGGIAVAGFEWNATYVLLALAWVFVPVYVTSGIVTMPEYLGRRFGGERIRMYLSALSLMLSVFTKISTDLYSGALFIQVCLGWNLYLSTVLMLVVTALYTIAGGLAAVIYTDTLQTFIMIIGAIILTITAFNKIGGYNNLEGIYLKAIPSQIIPNATCHLPRADAMHLFRDPVAGDLPWPGMTLGLTILATWYWCTDQVIVQRSLSAKNLSHAKGASILASYLKMLPMIFIILPGMISRALYPDSVGCVDPEVCKMVCGAEVGCSNIAFPKLVIELMPSGLRGLMIAVMMAALMSSLTSIFNSSSTLFTIDIWRKYRRRASEKELLLVGRIVTVILVIISVVWIPILQSANSGQLYVYIQSVTSYLAPPVTSIFVLAVFWRRTNEMGAFWGLMVGLVVGLTRMIIEFAYPPPRCGVYDPRPSVLRNVHYLHFAIILCLLTGVVVVVISLLTDPPTEEQVKNLTWWTLKPDKPDPEIPLQKVSTLQDHTDQRTDDDTAPEHHGKCSRGAGFCSPRENRPTTPPLCSIATTRETPFWSRFCCANAILLMCVNIFLYAYFA</sequence>
<dbReference type="NCBIfam" id="TIGR00813">
    <property type="entry name" value="sss"/>
    <property type="match status" value="1"/>
</dbReference>
<comment type="subcellular location">
    <subcellularLocation>
        <location evidence="1">Apical cell membrane</location>
        <topology evidence="1">Multi-pass membrane protein</topology>
    </subcellularLocation>
</comment>
<comment type="similarity">
    <text evidence="2 19">Belongs to the sodium:solute symporter (SSF) (TC 2.A.21) family.</text>
</comment>
<dbReference type="FunFam" id="1.20.1730.10:FF:000004">
    <property type="entry name" value="sodium/glucose cotransporter 5 isoform X1"/>
    <property type="match status" value="1"/>
</dbReference>
<proteinExistence type="inferred from homology"/>
<feature type="transmembrane region" description="Helical" evidence="21">
    <location>
        <begin position="238"/>
        <end position="256"/>
    </location>
</feature>
<dbReference type="GO" id="GO:0016324">
    <property type="term" value="C:apical plasma membrane"/>
    <property type="evidence" value="ECO:0007669"/>
    <property type="project" value="UniProtKB-SubCell"/>
</dbReference>
<feature type="transmembrane region" description="Helical" evidence="21">
    <location>
        <begin position="479"/>
        <end position="501"/>
    </location>
</feature>
<dbReference type="Proteomes" id="UP000261540">
    <property type="component" value="Unplaced"/>
</dbReference>
<keyword evidence="12" id="KW-0739">Sodium transport</keyword>
<dbReference type="InterPro" id="IPR018212">
    <property type="entry name" value="Na/solute_symporter_CS"/>
</dbReference>
<evidence type="ECO:0000256" key="13">
    <source>
        <dbReference type="ARBA" id="ARBA00036082"/>
    </source>
</evidence>
<keyword evidence="4" id="KW-1003">Cell membrane</keyword>
<evidence type="ECO:0000256" key="1">
    <source>
        <dbReference type="ARBA" id="ARBA00004424"/>
    </source>
</evidence>
<keyword evidence="23" id="KW-1185">Reference proteome</keyword>
<evidence type="ECO:0000256" key="7">
    <source>
        <dbReference type="ARBA" id="ARBA00022989"/>
    </source>
</evidence>
<evidence type="ECO:0000256" key="17">
    <source>
        <dbReference type="ARBA" id="ARBA00042835"/>
    </source>
</evidence>
<dbReference type="Ensembl" id="ENSPKIT00000014914.1">
    <property type="protein sequence ID" value="ENSPKIP00000034016.1"/>
    <property type="gene ID" value="ENSPKIG00000013502.1"/>
</dbReference>
<name>A0A3B3SV60_9TELE</name>
<feature type="transmembrane region" description="Helical" evidence="21">
    <location>
        <begin position="405"/>
        <end position="434"/>
    </location>
</feature>
<dbReference type="InterPro" id="IPR038377">
    <property type="entry name" value="Na/Glc_symporter_sf"/>
</dbReference>
<evidence type="ECO:0000256" key="14">
    <source>
        <dbReference type="ARBA" id="ARBA00036553"/>
    </source>
</evidence>
<keyword evidence="7 21" id="KW-1133">Transmembrane helix</keyword>
<protein>
    <recommendedName>
        <fullName evidence="15">Sodium/mannose cotransporter SLC5A10</fullName>
    </recommendedName>
    <alternativeName>
        <fullName evidence="16">Sodium/glucose cotransporter 5</fullName>
    </alternativeName>
    <alternativeName>
        <fullName evidence="17">Solute carrier family 5 member 10</fullName>
    </alternativeName>
</protein>
<feature type="transmembrane region" description="Helical" evidence="21">
    <location>
        <begin position="170"/>
        <end position="187"/>
    </location>
</feature>
<comment type="function">
    <text evidence="18">Electrogenic Na+-coupled sugar symporter that actively transports D-mannose or D-fructose at the plasma membrane, with a Na+ to sugar coupling ratio of 1:1. Transporter activity is driven by a transmembrane Na+ electrochemical gradient set by the Na+/K+ pump. Exclusively recognizes sugar substrates having a pyranose ring with an axial hydroxyl group on carbon 2. Has likely evolved to enable renal reabsorption of D-mannose, an important constituent of oligosaccharide chains of glycoproteins. Contributes to dietary D-fructose reabsorption from glomerular filtrate across the brush border of the kidney.</text>
</comment>
<accession>A0A3B3SV60</accession>
<evidence type="ECO:0000256" key="4">
    <source>
        <dbReference type="ARBA" id="ARBA00022475"/>
    </source>
</evidence>
<dbReference type="Gene3D" id="1.20.1730.10">
    <property type="entry name" value="Sodium/glucose cotransporter"/>
    <property type="match status" value="1"/>
</dbReference>
<evidence type="ECO:0000256" key="2">
    <source>
        <dbReference type="ARBA" id="ARBA00006434"/>
    </source>
</evidence>
<feature type="transmembrane region" description="Helical" evidence="21">
    <location>
        <begin position="446"/>
        <end position="467"/>
    </location>
</feature>